<dbReference type="InterPro" id="IPR002036">
    <property type="entry name" value="YbeY"/>
</dbReference>
<dbReference type="PANTHER" id="PTHR46986">
    <property type="entry name" value="ENDORIBONUCLEASE YBEY, CHLOROPLASTIC"/>
    <property type="match status" value="1"/>
</dbReference>
<feature type="binding site" evidence="9">
    <location>
        <position position="128"/>
    </location>
    <ligand>
        <name>Zn(2+)</name>
        <dbReference type="ChEBI" id="CHEBI:29105"/>
        <note>catalytic</note>
    </ligand>
</feature>
<comment type="function">
    <text evidence="9">Single strand-specific metallo-endoribonuclease involved in late-stage 70S ribosome quality control and in maturation of the 3' terminus of the 16S rRNA.</text>
</comment>
<dbReference type="EMBL" id="JAQLXO010000001">
    <property type="protein sequence ID" value="MDB7981224.1"/>
    <property type="molecule type" value="Genomic_DNA"/>
</dbReference>
<keyword evidence="4 9" id="KW-0540">Nuclease</keyword>
<evidence type="ECO:0000256" key="5">
    <source>
        <dbReference type="ARBA" id="ARBA00022723"/>
    </source>
</evidence>
<evidence type="ECO:0000313" key="10">
    <source>
        <dbReference type="EMBL" id="MDB7981224.1"/>
    </source>
</evidence>
<dbReference type="Pfam" id="PF02130">
    <property type="entry name" value="YbeY"/>
    <property type="match status" value="1"/>
</dbReference>
<dbReference type="Gene3D" id="3.40.390.30">
    <property type="entry name" value="Metalloproteases ('zincins'), catalytic domain"/>
    <property type="match status" value="1"/>
</dbReference>
<evidence type="ECO:0000256" key="1">
    <source>
        <dbReference type="ARBA" id="ARBA00010875"/>
    </source>
</evidence>
<dbReference type="GO" id="GO:0004222">
    <property type="term" value="F:metalloendopeptidase activity"/>
    <property type="evidence" value="ECO:0007669"/>
    <property type="project" value="InterPro"/>
</dbReference>
<reference evidence="11 12" key="1">
    <citation type="submission" date="2018-08" db="EMBL/GenBank/DDBJ databases">
        <title>A genome reference for cultivated species of the human gut microbiota.</title>
        <authorList>
            <person name="Zou Y."/>
            <person name="Xue W."/>
            <person name="Luo G."/>
        </authorList>
    </citation>
    <scope>NUCLEOTIDE SEQUENCE [LARGE SCALE GENOMIC DNA]</scope>
    <source>
        <strain evidence="11 12">TF08-11</strain>
    </source>
</reference>
<feature type="binding site" evidence="9">
    <location>
        <position position="122"/>
    </location>
    <ligand>
        <name>Zn(2+)</name>
        <dbReference type="ChEBI" id="CHEBI:29105"/>
        <note>catalytic</note>
    </ligand>
</feature>
<gene>
    <name evidence="9 11" type="primary">ybeY</name>
    <name evidence="11" type="ORF">DXC78_01420</name>
    <name evidence="10" type="ORF">PND82_00140</name>
</gene>
<dbReference type="STRING" id="1123313.GCA_000420345_00194"/>
<protein>
    <recommendedName>
        <fullName evidence="9">Endoribonuclease YbeY</fullName>
        <ecNumber evidence="9">3.1.-.-</ecNumber>
    </recommendedName>
</protein>
<dbReference type="EMBL" id="QUSK01000002">
    <property type="protein sequence ID" value="RGD78089.1"/>
    <property type="molecule type" value="Genomic_DNA"/>
</dbReference>
<dbReference type="AlphaFoldDB" id="A0A3E3E7Z8"/>
<accession>A0A3E3E7Z8</accession>
<dbReference type="GO" id="GO:0006364">
    <property type="term" value="P:rRNA processing"/>
    <property type="evidence" value="ECO:0007669"/>
    <property type="project" value="UniProtKB-UniRule"/>
</dbReference>
<evidence type="ECO:0000313" key="12">
    <source>
        <dbReference type="Proteomes" id="UP000260721"/>
    </source>
</evidence>
<reference evidence="10" key="2">
    <citation type="submission" date="2023-01" db="EMBL/GenBank/DDBJ databases">
        <title>Human gut microbiome strain richness.</title>
        <authorList>
            <person name="Chen-Liaw A."/>
        </authorList>
    </citation>
    <scope>NUCLEOTIDE SEQUENCE</scope>
    <source>
        <strain evidence="10">D8_m1001271B151109d0_201107</strain>
    </source>
</reference>
<dbReference type="HAMAP" id="MF_00009">
    <property type="entry name" value="Endoribonucl_YbeY"/>
    <property type="match status" value="1"/>
</dbReference>
<dbReference type="InterPro" id="IPR020549">
    <property type="entry name" value="YbeY_CS"/>
</dbReference>
<dbReference type="SUPFAM" id="SSF55486">
    <property type="entry name" value="Metalloproteases ('zincins'), catalytic domain"/>
    <property type="match status" value="1"/>
</dbReference>
<evidence type="ECO:0000256" key="8">
    <source>
        <dbReference type="ARBA" id="ARBA00022833"/>
    </source>
</evidence>
<dbReference type="Proteomes" id="UP000260721">
    <property type="component" value="Unassembled WGS sequence"/>
</dbReference>
<evidence type="ECO:0000313" key="11">
    <source>
        <dbReference type="EMBL" id="RGD78089.1"/>
    </source>
</evidence>
<organism evidence="11 12">
    <name type="scientific">Faecalicoccus pleomorphus</name>
    <dbReference type="NCBI Taxonomy" id="1323"/>
    <lineage>
        <taxon>Bacteria</taxon>
        <taxon>Bacillati</taxon>
        <taxon>Bacillota</taxon>
        <taxon>Erysipelotrichia</taxon>
        <taxon>Erysipelotrichales</taxon>
        <taxon>Erysipelotrichaceae</taxon>
        <taxon>Faecalicoccus</taxon>
    </lineage>
</organism>
<sequence length="151" mass="17872">MEIVMINEAKDKSIYRYKKDYQRILERACSILHRNHDYTLSVIFVTPERIHEINKEYRNIDRSTDVISFALQDDSSNIVLEEEENELGDIFINVEAISAQAKEYGHSKRREACFLFCHGLLHLMGYDHMCPQDEKEMFDLQDVILDEVVQR</sequence>
<name>A0A3E3E7Z8_9FIRM</name>
<comment type="cofactor">
    <cofactor evidence="9">
        <name>Zn(2+)</name>
        <dbReference type="ChEBI" id="CHEBI:29105"/>
    </cofactor>
    <text evidence="9">Binds 1 zinc ion.</text>
</comment>
<keyword evidence="7 9" id="KW-0378">Hydrolase</keyword>
<comment type="caution">
    <text evidence="11">The sequence shown here is derived from an EMBL/GenBank/DDBJ whole genome shotgun (WGS) entry which is preliminary data.</text>
</comment>
<evidence type="ECO:0000256" key="4">
    <source>
        <dbReference type="ARBA" id="ARBA00022722"/>
    </source>
</evidence>
<dbReference type="GO" id="GO:0008270">
    <property type="term" value="F:zinc ion binding"/>
    <property type="evidence" value="ECO:0007669"/>
    <property type="project" value="UniProtKB-UniRule"/>
</dbReference>
<dbReference type="GO" id="GO:0005737">
    <property type="term" value="C:cytoplasm"/>
    <property type="evidence" value="ECO:0007669"/>
    <property type="project" value="UniProtKB-SubCell"/>
</dbReference>
<evidence type="ECO:0000256" key="2">
    <source>
        <dbReference type="ARBA" id="ARBA00022517"/>
    </source>
</evidence>
<keyword evidence="5 9" id="KW-0479">Metal-binding</keyword>
<dbReference type="EC" id="3.1.-.-" evidence="9"/>
<keyword evidence="9" id="KW-0963">Cytoplasm</keyword>
<comment type="similarity">
    <text evidence="1 9">Belongs to the endoribonuclease YbeY family.</text>
</comment>
<proteinExistence type="inferred from homology"/>
<feature type="binding site" evidence="9">
    <location>
        <position position="118"/>
    </location>
    <ligand>
        <name>Zn(2+)</name>
        <dbReference type="ChEBI" id="CHEBI:29105"/>
        <note>catalytic</note>
    </ligand>
</feature>
<comment type="subcellular location">
    <subcellularLocation>
        <location evidence="9">Cytoplasm</location>
    </subcellularLocation>
</comment>
<dbReference type="InterPro" id="IPR023091">
    <property type="entry name" value="MetalPrtase_cat_dom_sf_prd"/>
</dbReference>
<evidence type="ECO:0000256" key="7">
    <source>
        <dbReference type="ARBA" id="ARBA00022801"/>
    </source>
</evidence>
<dbReference type="PROSITE" id="PS01306">
    <property type="entry name" value="UPF0054"/>
    <property type="match status" value="1"/>
</dbReference>
<keyword evidence="6 9" id="KW-0255">Endonuclease</keyword>
<dbReference type="PANTHER" id="PTHR46986:SF1">
    <property type="entry name" value="ENDORIBONUCLEASE YBEY, CHLOROPLASTIC"/>
    <property type="match status" value="1"/>
</dbReference>
<dbReference type="NCBIfam" id="TIGR00043">
    <property type="entry name" value="rRNA maturation RNase YbeY"/>
    <property type="match status" value="1"/>
</dbReference>
<keyword evidence="3 9" id="KW-0698">rRNA processing</keyword>
<dbReference type="Proteomes" id="UP001212981">
    <property type="component" value="Unassembled WGS sequence"/>
</dbReference>
<evidence type="ECO:0000256" key="3">
    <source>
        <dbReference type="ARBA" id="ARBA00022552"/>
    </source>
</evidence>
<evidence type="ECO:0000256" key="9">
    <source>
        <dbReference type="HAMAP-Rule" id="MF_00009"/>
    </source>
</evidence>
<keyword evidence="2 9" id="KW-0690">Ribosome biogenesis</keyword>
<dbReference type="GO" id="GO:0004521">
    <property type="term" value="F:RNA endonuclease activity"/>
    <property type="evidence" value="ECO:0007669"/>
    <property type="project" value="UniProtKB-UniRule"/>
</dbReference>
<evidence type="ECO:0000256" key="6">
    <source>
        <dbReference type="ARBA" id="ARBA00022759"/>
    </source>
</evidence>
<keyword evidence="8 9" id="KW-0862">Zinc</keyword>
<dbReference type="RefSeq" id="WP_117445377.1">
    <property type="nucleotide sequence ID" value="NZ_CALCIP010000018.1"/>
</dbReference>